<dbReference type="PRINTS" id="PR00508">
    <property type="entry name" value="S21N4MTFRASE"/>
</dbReference>
<dbReference type="AlphaFoldDB" id="S7VH23"/>
<evidence type="ECO:0000256" key="4">
    <source>
        <dbReference type="ARBA" id="ARBA00022691"/>
    </source>
</evidence>
<feature type="domain" description="DNA methylase N-4/N-6" evidence="9">
    <location>
        <begin position="23"/>
        <end position="265"/>
    </location>
</feature>
<dbReference type="InterPro" id="IPR001091">
    <property type="entry name" value="RM_Methyltransferase"/>
</dbReference>
<dbReference type="REBASE" id="70090">
    <property type="entry name" value="M.Dmu2059ORF1163P"/>
</dbReference>
<dbReference type="STRING" id="897.B2D07_11205"/>
<protein>
    <recommendedName>
        <fullName evidence="8">Methyltransferase</fullName>
        <ecNumber evidence="8">2.1.1.-</ecNumber>
    </recommendedName>
</protein>
<dbReference type="eggNOG" id="COG0863">
    <property type="taxonomic scope" value="Bacteria"/>
</dbReference>
<dbReference type="PROSITE" id="PS00093">
    <property type="entry name" value="N4_MTASE"/>
    <property type="match status" value="1"/>
</dbReference>
<keyword evidence="4" id="KW-0949">S-adenosyl-L-methionine</keyword>
<dbReference type="EMBL" id="ATHJ01000043">
    <property type="protein sequence ID" value="EPR43763.1"/>
    <property type="molecule type" value="Genomic_DNA"/>
</dbReference>
<evidence type="ECO:0000313" key="11">
    <source>
        <dbReference type="Proteomes" id="UP000014977"/>
    </source>
</evidence>
<organism evidence="10 11">
    <name type="scientific">Desulfococcus multivorans DSM 2059</name>
    <dbReference type="NCBI Taxonomy" id="1121405"/>
    <lineage>
        <taxon>Bacteria</taxon>
        <taxon>Pseudomonadati</taxon>
        <taxon>Thermodesulfobacteriota</taxon>
        <taxon>Desulfobacteria</taxon>
        <taxon>Desulfobacterales</taxon>
        <taxon>Desulfococcaceae</taxon>
        <taxon>Desulfococcus</taxon>
    </lineage>
</organism>
<evidence type="ECO:0000313" key="10">
    <source>
        <dbReference type="EMBL" id="EPR43763.1"/>
    </source>
</evidence>
<dbReference type="SUPFAM" id="SSF53335">
    <property type="entry name" value="S-adenosyl-L-methionine-dependent methyltransferases"/>
    <property type="match status" value="1"/>
</dbReference>
<dbReference type="Gene3D" id="3.40.50.150">
    <property type="entry name" value="Vaccinia Virus protein VP39"/>
    <property type="match status" value="1"/>
</dbReference>
<dbReference type="Pfam" id="PF01555">
    <property type="entry name" value="N6_N4_Mtase"/>
    <property type="match status" value="1"/>
</dbReference>
<sequence>MKTQHHFYFCTAESMTHVSSESVALIVTSPPYPMVRMWDEMFARGRTEIADALANDRGAAAFELMHQALDPIWRECLRVLMPGGIACINIGDAVRTVNGDFRLYPNHARVLHRLSALGLSPLPAILWRKATNAPNKFMGSGMMPPGAYVTLEHEYILIFRKGGKRDFKSPEQKRMRRESAYFWEERNNWFSDVWTDLRGTVQKMTAPKTRHRSGAFPFELPYRLIHMLSVKGDVVLDPFLGTGTTTAAAMAAGRNSIGYEQDAALRDAILDRIRDIVPFANSRIQERLRRHRVFVREREAVQKPLKHRNIHYEFPVATRQEVDLLINPLETGRVLNDNTATIAYADHPEPPPDPPNDPIQMDLFDG</sequence>
<comment type="caution">
    <text evidence="10">The sequence shown here is derived from an EMBL/GenBank/DDBJ whole genome shotgun (WGS) entry which is preliminary data.</text>
</comment>
<gene>
    <name evidence="10" type="ORF">dsmv_1163</name>
</gene>
<keyword evidence="2 10" id="KW-0489">Methyltransferase</keyword>
<evidence type="ECO:0000256" key="8">
    <source>
        <dbReference type="RuleBase" id="RU362026"/>
    </source>
</evidence>
<evidence type="ECO:0000256" key="3">
    <source>
        <dbReference type="ARBA" id="ARBA00022679"/>
    </source>
</evidence>
<dbReference type="Proteomes" id="UP000014977">
    <property type="component" value="Unassembled WGS sequence"/>
</dbReference>
<dbReference type="InterPro" id="IPR029063">
    <property type="entry name" value="SAM-dependent_MTases_sf"/>
</dbReference>
<evidence type="ECO:0000256" key="2">
    <source>
        <dbReference type="ARBA" id="ARBA00022603"/>
    </source>
</evidence>
<dbReference type="GO" id="GO:0032259">
    <property type="term" value="P:methylation"/>
    <property type="evidence" value="ECO:0007669"/>
    <property type="project" value="UniProtKB-KW"/>
</dbReference>
<proteinExistence type="inferred from homology"/>
<accession>S7VH23</accession>
<reference evidence="10 11" key="1">
    <citation type="journal article" date="2013" name="Genome Announc.">
        <title>Draft genome sequences for three mercury-methylating, sulfate-reducing bacteria.</title>
        <authorList>
            <person name="Brown S.D."/>
            <person name="Hurt R.A.Jr."/>
            <person name="Gilmour C.C."/>
            <person name="Elias D.A."/>
        </authorList>
    </citation>
    <scope>NUCLEOTIDE SEQUENCE [LARGE SCALE GENOMIC DNA]</scope>
    <source>
        <strain evidence="10 11">DSM 2059</strain>
    </source>
</reference>
<dbReference type="InterPro" id="IPR002941">
    <property type="entry name" value="DNA_methylase_N4/N6"/>
</dbReference>
<evidence type="ECO:0000256" key="7">
    <source>
        <dbReference type="ARBA" id="ARBA00049120"/>
    </source>
</evidence>
<dbReference type="RefSeq" id="WP_020875483.1">
    <property type="nucleotide sequence ID" value="NZ_ATHJ01000043.1"/>
</dbReference>
<dbReference type="EC" id="2.1.1.-" evidence="8"/>
<dbReference type="GO" id="GO:0008170">
    <property type="term" value="F:N-methyltransferase activity"/>
    <property type="evidence" value="ECO:0007669"/>
    <property type="project" value="InterPro"/>
</dbReference>
<evidence type="ECO:0000259" key="9">
    <source>
        <dbReference type="Pfam" id="PF01555"/>
    </source>
</evidence>
<evidence type="ECO:0000256" key="6">
    <source>
        <dbReference type="ARBA" id="ARBA00023125"/>
    </source>
</evidence>
<name>S7VH23_DESML</name>
<keyword evidence="11" id="KW-1185">Reference proteome</keyword>
<keyword evidence="6" id="KW-0238">DNA-binding</keyword>
<evidence type="ECO:0000256" key="1">
    <source>
        <dbReference type="ARBA" id="ARBA00010203"/>
    </source>
</evidence>
<keyword evidence="5" id="KW-0680">Restriction system</keyword>
<dbReference type="InterPro" id="IPR017985">
    <property type="entry name" value="MeTrfase_CN4_CS"/>
</dbReference>
<comment type="similarity">
    <text evidence="1">Belongs to the N(4)/N(6)-methyltransferase family. N(4) subfamily.</text>
</comment>
<keyword evidence="3" id="KW-0808">Transferase</keyword>
<evidence type="ECO:0000256" key="5">
    <source>
        <dbReference type="ARBA" id="ARBA00022747"/>
    </source>
</evidence>
<comment type="catalytic activity">
    <reaction evidence="7">
        <text>a 2'-deoxycytidine in DNA + S-adenosyl-L-methionine = an N(4)-methyl-2'-deoxycytidine in DNA + S-adenosyl-L-homocysteine + H(+)</text>
        <dbReference type="Rhea" id="RHEA:16857"/>
        <dbReference type="Rhea" id="RHEA-COMP:11369"/>
        <dbReference type="Rhea" id="RHEA-COMP:13674"/>
        <dbReference type="ChEBI" id="CHEBI:15378"/>
        <dbReference type="ChEBI" id="CHEBI:57856"/>
        <dbReference type="ChEBI" id="CHEBI:59789"/>
        <dbReference type="ChEBI" id="CHEBI:85452"/>
        <dbReference type="ChEBI" id="CHEBI:137933"/>
        <dbReference type="EC" id="2.1.1.113"/>
    </reaction>
</comment>
<dbReference type="GO" id="GO:0003677">
    <property type="term" value="F:DNA binding"/>
    <property type="evidence" value="ECO:0007669"/>
    <property type="project" value="UniProtKB-KW"/>
</dbReference>
<dbReference type="GO" id="GO:0009307">
    <property type="term" value="P:DNA restriction-modification system"/>
    <property type="evidence" value="ECO:0007669"/>
    <property type="project" value="UniProtKB-KW"/>
</dbReference>
<dbReference type="GO" id="GO:0015667">
    <property type="term" value="F:site-specific DNA-methyltransferase (cytosine-N4-specific) activity"/>
    <property type="evidence" value="ECO:0007669"/>
    <property type="project" value="UniProtKB-EC"/>
</dbReference>
<dbReference type="OrthoDB" id="9773060at2"/>